<dbReference type="InterPro" id="IPR017441">
    <property type="entry name" value="Protein_kinase_ATP_BS"/>
</dbReference>
<dbReference type="SMART" id="SM00220">
    <property type="entry name" value="S_TKc"/>
    <property type="match status" value="1"/>
</dbReference>
<evidence type="ECO:0000256" key="25">
    <source>
        <dbReference type="SAM" id="MobiDB-lite"/>
    </source>
</evidence>
<dbReference type="GO" id="GO:0004693">
    <property type="term" value="F:cyclin-dependent protein serine/threonine kinase activity"/>
    <property type="evidence" value="ECO:0007669"/>
    <property type="project" value="UniProtKB-EC"/>
</dbReference>
<dbReference type="GO" id="GO:1990816">
    <property type="term" value="C:vacuole-mitochondrion membrane contact site"/>
    <property type="evidence" value="ECO:0007669"/>
    <property type="project" value="EnsemblFungi"/>
</dbReference>
<dbReference type="FunCoup" id="V5FUQ7">
    <property type="interactions" value="310"/>
</dbReference>
<dbReference type="NCBIfam" id="TIGR01494">
    <property type="entry name" value="ATPase_P-type"/>
    <property type="match status" value="2"/>
</dbReference>
<dbReference type="HOGENOM" id="CLU_001828_3_1_1"/>
<dbReference type="PANTHER" id="PTHR45630:SF8">
    <property type="entry name" value="CATION-TRANSPORTING ATPASE"/>
    <property type="match status" value="1"/>
</dbReference>
<sequence length="1542" mass="172090">MAQEEVFSGPMSESIPSSVASFAHRRPRHDSVVSFSYLRDDDDSFEQPEDEEAVEDGVGISPEFVDDVEHQLDFPLSPSKSRRSLRSSRASIEEPLLSRHDSAKSHISEKVGGRVSQRVYLVTEDLTIVIAGFSTRTSGYVAYLVLCMLTFGVAYLVFRWAPKLRLRLLGRPSQLHECEWVAIEDQWNRLAVLPVHKTQYGRPLSTVFGVQKPLYAASELDEYNDPIMSILRSLDYRYLRFFYHPIEDKFVLVNSWKDPLWTNVKLMRNGLDADERDSREEVFGQNLINIEQKSVAQLLVDEAFHPFYVFQIASLILWSLDQYYYYAACIFLVSIFSIGATILETRSTMHRLREISHFECDVRVMRNGFWRSVSSGDLVPGDVFEVSDPSLTQVPCDCLLLSGDCIINESMLTGESVPVSKSPVTDDALEYFDLDATSIHPVVAKHFLFCGTKIVRARRPQGSDDDAVALAIVIRTGFSTTKGALVRSMLFPKPSGFKFYRDSFRYIAVMGLVAVLGFIASFVNFIRLGLSWHVIIVRALDLITIVVPPALPATLTIGTNFALSRLKKQSIFCISPQRVNVGGKLDVVCFDKTGTLTEDGLDVLGVRAVTSKPSFTEILRNPSQIYPSSRNQSDTEVDYQKRKEIIYTMATCHQLRVVDDELLGDPLDVKMFEFTGWSYEEGGNARRSQEDGGYDETITPSIAKPPAGYGGAENGETPVELGVLRSFEFVSQLRRTSVVVRQFGDSGVSVFVKGAPEFPPDFDEVLSGYTHRGYRVIACAAKYQRKLSWMKVQKMSRSDAESGLEFLGFIVFENKLKSNTATVISELKQANIRNVMCTGDNILTAVSVARECRLIDPDMRCYIPHFVKGDSLDAQASLGWEGIDDSSFTLDGKTLMPATPVDSSVPYVDRNKDNYCVAVSGDVFRWLVDFGSEELLKRVLVRGQVFARMSPDEKHELVEKLQSLDYCCGFCGDGANDCGALKAADVGISLSDAEASVAAPFTSRVFDISCVPKVIKIATMALSAGSPSARVPLEKGSDGRPRFHGCSNIREFEFLGKLGEGTFGEVYKARSKRNSAIFALKKILMHNEKDGFPITALREIKLLKMLSHPNILQLQEMVVERPKGEGRKKPSMYMVTPYMEHDLSGLLENPKVHFSEPQIKCYMLQLLEGLRYLHESRILHRDMKAANLLISNKGILQIADFGLARPYDEPPPQAGKGGGEAKRDYTTLVVTRWYRPPELLLQLRRYTTAIDMWGVGCVFGEMFKRKPILAGNSDLNQAHLIFNLVGTPTEENMPGWSSLPGCEGVRNFGSKPGNLSQVFKDQGPVAISLLTELLKLDWRKRINAIDALKHPYFETPPLPAKPGELPQFEDSHELDRRKFRGQRAAPPPAPAGGSAGIGSGPEWAMKSAGRPPAEGRGGRIPGAARPGYANAPQRRPGDARSSDSQAKQGFDDGHLPAWHRDRLPPKPPVSAHHAAWSGRRDRPPQSHGGGRPDRVDSYVPRYDGSRDRSRSRDVDTLRRRSRSPASRDRGREADQSYNVYRR</sequence>
<dbReference type="SFLD" id="SFLDG00002">
    <property type="entry name" value="C1.7:_P-type_atpase_like"/>
    <property type="match status" value="1"/>
</dbReference>
<evidence type="ECO:0000256" key="3">
    <source>
        <dbReference type="ARBA" id="ARBA00006000"/>
    </source>
</evidence>
<dbReference type="PROSITE" id="PS50011">
    <property type="entry name" value="PROTEIN_KINASE_DOM"/>
    <property type="match status" value="1"/>
</dbReference>
<evidence type="ECO:0000256" key="23">
    <source>
        <dbReference type="PROSITE-ProRule" id="PRU10141"/>
    </source>
</evidence>
<evidence type="ECO:0000259" key="26">
    <source>
        <dbReference type="PROSITE" id="PS50011"/>
    </source>
</evidence>
<feature type="compositionally biased region" description="Basic and acidic residues" evidence="25">
    <location>
        <begin position="1478"/>
        <end position="1496"/>
    </location>
</feature>
<evidence type="ECO:0000256" key="14">
    <source>
        <dbReference type="ARBA" id="ARBA00022967"/>
    </source>
</evidence>
<evidence type="ECO:0000256" key="8">
    <source>
        <dbReference type="ARBA" id="ARBA00022692"/>
    </source>
</evidence>
<comment type="catalytic activity">
    <reaction evidence="18">
        <text>L-threonyl-[protein] + ATP = O-phospho-L-threonyl-[protein] + ADP + H(+)</text>
        <dbReference type="Rhea" id="RHEA:46608"/>
        <dbReference type="Rhea" id="RHEA-COMP:11060"/>
        <dbReference type="Rhea" id="RHEA-COMP:11605"/>
        <dbReference type="ChEBI" id="CHEBI:15378"/>
        <dbReference type="ChEBI" id="CHEBI:30013"/>
        <dbReference type="ChEBI" id="CHEBI:30616"/>
        <dbReference type="ChEBI" id="CHEBI:61977"/>
        <dbReference type="ChEBI" id="CHEBI:456216"/>
        <dbReference type="EC" id="2.7.11.22"/>
    </reaction>
</comment>
<keyword evidence="28" id="KW-1185">Reference proteome</keyword>
<dbReference type="FunFam" id="3.30.200.20:FF:000514">
    <property type="entry name" value="Serine/threonine-protein kinase BUR1"/>
    <property type="match status" value="1"/>
</dbReference>
<feature type="transmembrane region" description="Helical" evidence="24">
    <location>
        <begin position="140"/>
        <end position="158"/>
    </location>
</feature>
<comment type="caution">
    <text evidence="27">The sequence shown here is derived from an EMBL/GenBank/DDBJ whole genome shotgun (WGS) entry which is preliminary data.</text>
</comment>
<dbReference type="InParanoid" id="V5FUQ7"/>
<evidence type="ECO:0000256" key="5">
    <source>
        <dbReference type="ARBA" id="ARBA00022527"/>
    </source>
</evidence>
<evidence type="ECO:0000256" key="24">
    <source>
        <dbReference type="RuleBase" id="RU362082"/>
    </source>
</evidence>
<dbReference type="InterPro" id="IPR047819">
    <property type="entry name" value="P5A-ATPase_N"/>
</dbReference>
<feature type="transmembrane region" description="Helical" evidence="24">
    <location>
        <begin position="323"/>
        <end position="343"/>
    </location>
</feature>
<dbReference type="GO" id="GO:0106310">
    <property type="term" value="F:protein serine kinase activity"/>
    <property type="evidence" value="ECO:0007669"/>
    <property type="project" value="RHEA"/>
</dbReference>
<dbReference type="eggNOG" id="KOG0208">
    <property type="taxonomic scope" value="Eukaryota"/>
</dbReference>
<keyword evidence="13 24" id="KW-0460">Magnesium</keyword>
<dbReference type="GO" id="GO:0008353">
    <property type="term" value="F:RNA polymerase II CTD heptapeptide repeat kinase activity"/>
    <property type="evidence" value="ECO:0007669"/>
    <property type="project" value="UniProtKB-EC"/>
</dbReference>
<dbReference type="Proteomes" id="UP000018001">
    <property type="component" value="Unassembled WGS sequence"/>
</dbReference>
<keyword evidence="7" id="KW-0808">Transferase</keyword>
<dbReference type="PROSITE" id="PS00108">
    <property type="entry name" value="PROTEIN_KINASE_ST"/>
    <property type="match status" value="1"/>
</dbReference>
<dbReference type="EC" id="7.2.2.-" evidence="24"/>
<keyword evidence="6" id="KW-0597">Phosphoprotein</keyword>
<keyword evidence="5" id="KW-0723">Serine/threonine-protein kinase</keyword>
<dbReference type="NCBIfam" id="TIGR01657">
    <property type="entry name" value="P-ATPase-V"/>
    <property type="match status" value="1"/>
</dbReference>
<evidence type="ECO:0000313" key="27">
    <source>
        <dbReference type="EMBL" id="GAD95813.1"/>
    </source>
</evidence>
<dbReference type="CDD" id="cd07866">
    <property type="entry name" value="STKc_BUR1"/>
    <property type="match status" value="1"/>
</dbReference>
<dbReference type="Pfam" id="PF00122">
    <property type="entry name" value="E1-E2_ATPase"/>
    <property type="match status" value="1"/>
</dbReference>
<dbReference type="GO" id="GO:0016887">
    <property type="term" value="F:ATP hydrolysis activity"/>
    <property type="evidence" value="ECO:0007669"/>
    <property type="project" value="InterPro"/>
</dbReference>
<dbReference type="SUPFAM" id="SSF81660">
    <property type="entry name" value="Metal cation-transporting ATPase, ATP-binding domain N"/>
    <property type="match status" value="1"/>
</dbReference>
<comment type="similarity">
    <text evidence="3 24">Belongs to the cation transport ATPase (P-type) (TC 3.A.3) family. Type V subfamily.</text>
</comment>
<evidence type="ECO:0000256" key="17">
    <source>
        <dbReference type="ARBA" id="ARBA00023242"/>
    </source>
</evidence>
<dbReference type="OrthoDB" id="48943at2759"/>
<dbReference type="SUPFAM" id="SSF81665">
    <property type="entry name" value="Calcium ATPase, transmembrane domain M"/>
    <property type="match status" value="1"/>
</dbReference>
<keyword evidence="16 24" id="KW-0472">Membrane</keyword>
<dbReference type="Gene3D" id="3.30.200.20">
    <property type="entry name" value="Phosphorylase Kinase, domain 1"/>
    <property type="match status" value="1"/>
</dbReference>
<evidence type="ECO:0000256" key="4">
    <source>
        <dbReference type="ARBA" id="ARBA00006485"/>
    </source>
</evidence>
<dbReference type="InterPro" id="IPR059000">
    <property type="entry name" value="ATPase_P-type_domA"/>
</dbReference>
<comment type="catalytic activity">
    <reaction evidence="21 24">
        <text>ATP + H2O = ADP + phosphate + H(+)</text>
        <dbReference type="Rhea" id="RHEA:13065"/>
        <dbReference type="ChEBI" id="CHEBI:15377"/>
        <dbReference type="ChEBI" id="CHEBI:15378"/>
        <dbReference type="ChEBI" id="CHEBI:30616"/>
        <dbReference type="ChEBI" id="CHEBI:43474"/>
        <dbReference type="ChEBI" id="CHEBI:456216"/>
    </reaction>
</comment>
<evidence type="ECO:0000256" key="1">
    <source>
        <dbReference type="ARBA" id="ARBA00004123"/>
    </source>
</evidence>
<keyword evidence="14 24" id="KW-1278">Translocase</keyword>
<evidence type="ECO:0000256" key="19">
    <source>
        <dbReference type="ARBA" id="ARBA00048367"/>
    </source>
</evidence>
<evidence type="ECO:0000256" key="22">
    <source>
        <dbReference type="ARBA" id="ARBA00059633"/>
    </source>
</evidence>
<comment type="function">
    <text evidence="22">Serine/threonine-protein kinase involved in transcription regulation. Phosphorylates the UBC2/RAD6 ubiquitin-conjugating enzyme (E2), leading to monoubiquitination of histone H2B and the silencing of telomeric-associated genes. Also required for histone H3 methylation. Necessary for the recovery from pheromone-induced growth arrest in the cell cycle G1 phase.</text>
</comment>
<dbReference type="Pfam" id="PF00069">
    <property type="entry name" value="Pkinase"/>
    <property type="match status" value="1"/>
</dbReference>
<protein>
    <recommendedName>
        <fullName evidence="24">Cation-transporting ATPase</fullName>
        <ecNumber evidence="24">7.2.2.-</ecNumber>
    </recommendedName>
</protein>
<dbReference type="SFLD" id="SFLDF00027">
    <property type="entry name" value="p-type_atpase"/>
    <property type="match status" value="1"/>
</dbReference>
<dbReference type="GO" id="GO:0008270">
    <property type="term" value="F:zinc ion binding"/>
    <property type="evidence" value="ECO:0007669"/>
    <property type="project" value="EnsemblFungi"/>
</dbReference>
<evidence type="ECO:0000256" key="21">
    <source>
        <dbReference type="ARBA" id="ARBA00049360"/>
    </source>
</evidence>
<gene>
    <name evidence="27" type="ORF">PVAR5_4459</name>
</gene>
<feature type="compositionally biased region" description="Basic and acidic residues" evidence="25">
    <location>
        <begin position="1525"/>
        <end position="1534"/>
    </location>
</feature>
<dbReference type="GO" id="GO:0140358">
    <property type="term" value="F:P-type transmembrane transporter activity"/>
    <property type="evidence" value="ECO:0007669"/>
    <property type="project" value="InterPro"/>
</dbReference>
<dbReference type="GO" id="GO:1903135">
    <property type="term" value="F:cupric ion binding"/>
    <property type="evidence" value="ECO:0007669"/>
    <property type="project" value="EnsemblFungi"/>
</dbReference>
<feature type="region of interest" description="Disordered" evidence="25">
    <location>
        <begin position="1"/>
        <end position="27"/>
    </location>
</feature>
<evidence type="ECO:0000256" key="11">
    <source>
        <dbReference type="ARBA" id="ARBA00022777"/>
    </source>
</evidence>
<dbReference type="Gene3D" id="3.40.50.1000">
    <property type="entry name" value="HAD superfamily/HAD-like"/>
    <property type="match status" value="1"/>
</dbReference>
<dbReference type="SUPFAM" id="SSF56112">
    <property type="entry name" value="Protein kinase-like (PK-like)"/>
    <property type="match status" value="1"/>
</dbReference>
<dbReference type="SUPFAM" id="SSF81653">
    <property type="entry name" value="Calcium ATPase, transduction domain A"/>
    <property type="match status" value="1"/>
</dbReference>
<dbReference type="eggNOG" id="KOG0600">
    <property type="taxonomic scope" value="Eukaryota"/>
</dbReference>
<dbReference type="PRINTS" id="PR00119">
    <property type="entry name" value="CATATPASE"/>
</dbReference>
<dbReference type="SFLD" id="SFLDS00003">
    <property type="entry name" value="Haloacid_Dehalogenase"/>
    <property type="match status" value="1"/>
</dbReference>
<dbReference type="PROSITE" id="PS01229">
    <property type="entry name" value="COF_2"/>
    <property type="match status" value="1"/>
</dbReference>
<keyword evidence="9 24" id="KW-0479">Metal-binding</keyword>
<comment type="similarity">
    <text evidence="4">Belongs to the protein kinase superfamily. CMGC Ser/Thr protein kinase family. CDC2/CDKX subfamily.</text>
</comment>
<feature type="transmembrane region" description="Helical" evidence="24">
    <location>
        <begin position="542"/>
        <end position="563"/>
    </location>
</feature>
<dbReference type="GO" id="GO:0030145">
    <property type="term" value="F:manganese ion binding"/>
    <property type="evidence" value="ECO:0007669"/>
    <property type="project" value="EnsemblFungi"/>
</dbReference>
<dbReference type="GO" id="GO:0019829">
    <property type="term" value="F:ATPase-coupled monoatomic cation transmembrane transporter activity"/>
    <property type="evidence" value="ECO:0007669"/>
    <property type="project" value="UniProtKB-UniRule"/>
</dbReference>
<dbReference type="FunFam" id="1.20.1110.10:FF:000032">
    <property type="entry name" value="Cation-transporting ATPase"/>
    <property type="match status" value="1"/>
</dbReference>
<dbReference type="SUPFAM" id="SSF56784">
    <property type="entry name" value="HAD-like"/>
    <property type="match status" value="1"/>
</dbReference>
<dbReference type="InterPro" id="IPR008250">
    <property type="entry name" value="ATPase_P-typ_transduc_dom_A_sf"/>
</dbReference>
<dbReference type="Gene3D" id="1.20.1110.10">
    <property type="entry name" value="Calcium-transporting ATPase, transmembrane domain"/>
    <property type="match status" value="1"/>
</dbReference>
<dbReference type="Gene3D" id="1.10.510.10">
    <property type="entry name" value="Transferase(Phosphotransferase) domain 1"/>
    <property type="match status" value="1"/>
</dbReference>
<keyword evidence="12 23" id="KW-0067">ATP-binding</keyword>
<proteinExistence type="inferred from homology"/>
<comment type="catalytic activity">
    <reaction evidence="20">
        <text>[DNA-directed RNA polymerase] + ATP = phospho-[DNA-directed RNA polymerase] + ADP + H(+)</text>
        <dbReference type="Rhea" id="RHEA:10216"/>
        <dbReference type="Rhea" id="RHEA-COMP:11321"/>
        <dbReference type="Rhea" id="RHEA-COMP:11322"/>
        <dbReference type="ChEBI" id="CHEBI:15378"/>
        <dbReference type="ChEBI" id="CHEBI:30616"/>
        <dbReference type="ChEBI" id="CHEBI:43176"/>
        <dbReference type="ChEBI" id="CHEBI:68546"/>
        <dbReference type="ChEBI" id="CHEBI:456216"/>
        <dbReference type="EC" id="2.7.11.23"/>
    </reaction>
</comment>
<dbReference type="InterPro" id="IPR001757">
    <property type="entry name" value="P_typ_ATPase"/>
</dbReference>
<dbReference type="GO" id="GO:0005524">
    <property type="term" value="F:ATP binding"/>
    <property type="evidence" value="ECO:0007669"/>
    <property type="project" value="UniProtKB-UniRule"/>
</dbReference>
<dbReference type="InterPro" id="IPR008271">
    <property type="entry name" value="Ser/Thr_kinase_AS"/>
</dbReference>
<dbReference type="FunFam" id="2.70.150.10:FF:000119">
    <property type="entry name" value="Cation-transporting ATPase"/>
    <property type="match status" value="1"/>
</dbReference>
<dbReference type="GO" id="GO:0006882">
    <property type="term" value="P:intracellular zinc ion homeostasis"/>
    <property type="evidence" value="ECO:0007669"/>
    <property type="project" value="EnsemblFungi"/>
</dbReference>
<dbReference type="InterPro" id="IPR023299">
    <property type="entry name" value="ATPase_P-typ_cyto_dom_N"/>
</dbReference>
<evidence type="ECO:0000256" key="16">
    <source>
        <dbReference type="ARBA" id="ARBA00023136"/>
    </source>
</evidence>
<dbReference type="GO" id="GO:0000329">
    <property type="term" value="C:fungal-type vacuole membrane"/>
    <property type="evidence" value="ECO:0007669"/>
    <property type="project" value="EnsemblFungi"/>
</dbReference>
<feature type="domain" description="Protein kinase" evidence="26">
    <location>
        <begin position="1052"/>
        <end position="1353"/>
    </location>
</feature>
<name>V5FUQ7_BYSSN</name>
<feature type="compositionally biased region" description="Basic and acidic residues" evidence="25">
    <location>
        <begin position="1449"/>
        <end position="1464"/>
    </location>
</feature>
<dbReference type="GO" id="GO:0006874">
    <property type="term" value="P:intracellular calcium ion homeostasis"/>
    <property type="evidence" value="ECO:0007669"/>
    <property type="project" value="TreeGrafter"/>
</dbReference>
<dbReference type="PROSITE" id="PS00154">
    <property type="entry name" value="ATPASE_E1_E2"/>
    <property type="match status" value="1"/>
</dbReference>
<accession>V5FUQ7</accession>
<evidence type="ECO:0000256" key="2">
    <source>
        <dbReference type="ARBA" id="ARBA00004141"/>
    </source>
</evidence>
<feature type="transmembrane region" description="Helical" evidence="24">
    <location>
        <begin position="506"/>
        <end position="530"/>
    </location>
</feature>
<feature type="region of interest" description="Disordered" evidence="25">
    <location>
        <begin position="1379"/>
        <end position="1542"/>
    </location>
</feature>
<keyword evidence="11" id="KW-0418">Kinase</keyword>
<dbReference type="InterPro" id="IPR036412">
    <property type="entry name" value="HAD-like_sf"/>
</dbReference>
<dbReference type="InterPro" id="IPR011009">
    <property type="entry name" value="Kinase-like_dom_sf"/>
</dbReference>
<evidence type="ECO:0000313" key="28">
    <source>
        <dbReference type="Proteomes" id="UP000018001"/>
    </source>
</evidence>
<dbReference type="Pfam" id="PF12409">
    <property type="entry name" value="P5-ATPase"/>
    <property type="match status" value="1"/>
</dbReference>
<feature type="binding site" evidence="23">
    <location>
        <position position="1081"/>
    </location>
    <ligand>
        <name>ATP</name>
        <dbReference type="ChEBI" id="CHEBI:30616"/>
    </ligand>
</feature>
<organism evidence="27 28">
    <name type="scientific">Byssochlamys spectabilis (strain No. 5 / NBRC 109023)</name>
    <name type="common">Paecilomyces variotii</name>
    <dbReference type="NCBI Taxonomy" id="1356009"/>
    <lineage>
        <taxon>Eukaryota</taxon>
        <taxon>Fungi</taxon>
        <taxon>Dikarya</taxon>
        <taxon>Ascomycota</taxon>
        <taxon>Pezizomycotina</taxon>
        <taxon>Eurotiomycetes</taxon>
        <taxon>Eurotiomycetidae</taxon>
        <taxon>Eurotiales</taxon>
        <taxon>Thermoascaceae</taxon>
        <taxon>Paecilomyces</taxon>
    </lineage>
</organism>
<dbReference type="PROSITE" id="PS00107">
    <property type="entry name" value="PROTEIN_KINASE_ATP"/>
    <property type="match status" value="1"/>
</dbReference>
<dbReference type="InterPro" id="IPR023214">
    <property type="entry name" value="HAD_sf"/>
</dbReference>
<evidence type="ECO:0000256" key="18">
    <source>
        <dbReference type="ARBA" id="ARBA00047811"/>
    </source>
</evidence>
<dbReference type="InterPro" id="IPR044492">
    <property type="entry name" value="P_typ_ATPase_HD_dom"/>
</dbReference>
<feature type="compositionally biased region" description="Basic and acidic residues" evidence="25">
    <location>
        <begin position="1503"/>
        <end position="1518"/>
    </location>
</feature>
<comment type="catalytic activity">
    <reaction evidence="19">
        <text>L-seryl-[protein] + ATP = O-phospho-L-seryl-[protein] + ADP + H(+)</text>
        <dbReference type="Rhea" id="RHEA:17989"/>
        <dbReference type="Rhea" id="RHEA-COMP:9863"/>
        <dbReference type="Rhea" id="RHEA-COMP:11604"/>
        <dbReference type="ChEBI" id="CHEBI:15378"/>
        <dbReference type="ChEBI" id="CHEBI:29999"/>
        <dbReference type="ChEBI" id="CHEBI:30616"/>
        <dbReference type="ChEBI" id="CHEBI:83421"/>
        <dbReference type="ChEBI" id="CHEBI:456216"/>
        <dbReference type="EC" id="2.7.11.22"/>
    </reaction>
</comment>
<evidence type="ECO:0000256" key="10">
    <source>
        <dbReference type="ARBA" id="ARBA00022741"/>
    </source>
</evidence>
<reference evidence="28" key="1">
    <citation type="journal article" date="2014" name="Genome Announc.">
        <title>Draft genome sequence of the formaldehyde-resistant fungus Byssochlamys spectabilis No. 5 (anamorph Paecilomyces variotii No. 5) (NBRC109023).</title>
        <authorList>
            <person name="Oka T."/>
            <person name="Ekino K."/>
            <person name="Fukuda K."/>
            <person name="Nomura Y."/>
        </authorList>
    </citation>
    <scope>NUCLEOTIDE SEQUENCE [LARGE SCALE GENOMIC DNA]</scope>
    <source>
        <strain evidence="28">No. 5 / NBRC 109023</strain>
    </source>
</reference>
<keyword evidence="17" id="KW-0539">Nucleus</keyword>
<evidence type="ECO:0000256" key="15">
    <source>
        <dbReference type="ARBA" id="ARBA00022989"/>
    </source>
</evidence>
<dbReference type="InterPro" id="IPR018303">
    <property type="entry name" value="ATPase_P-typ_P_site"/>
</dbReference>
<evidence type="ECO:0000256" key="9">
    <source>
        <dbReference type="ARBA" id="ARBA00022723"/>
    </source>
</evidence>
<dbReference type="InterPro" id="IPR023298">
    <property type="entry name" value="ATPase_P-typ_TM_dom_sf"/>
</dbReference>
<comment type="subcellular location">
    <subcellularLocation>
        <location evidence="2 24">Membrane</location>
        <topology evidence="2 24">Multi-pass membrane protein</topology>
    </subcellularLocation>
    <subcellularLocation>
        <location evidence="1">Nucleus</location>
    </subcellularLocation>
</comment>
<dbReference type="EMBL" id="BAUL01000139">
    <property type="protein sequence ID" value="GAD95813.1"/>
    <property type="molecule type" value="Genomic_DNA"/>
</dbReference>
<evidence type="ECO:0000256" key="6">
    <source>
        <dbReference type="ARBA" id="ARBA00022553"/>
    </source>
</evidence>
<evidence type="ECO:0000256" key="20">
    <source>
        <dbReference type="ARBA" id="ARBA00049280"/>
    </source>
</evidence>
<dbReference type="InterPro" id="IPR006544">
    <property type="entry name" value="P-type_TPase_V"/>
</dbReference>
<keyword evidence="8 24" id="KW-0812">Transmembrane</keyword>
<keyword evidence="15 24" id="KW-1133">Transmembrane helix</keyword>
<dbReference type="Gene3D" id="2.70.150.10">
    <property type="entry name" value="Calcium-transporting ATPase, cytoplasmic transduction domain A"/>
    <property type="match status" value="1"/>
</dbReference>
<dbReference type="PANTHER" id="PTHR45630">
    <property type="entry name" value="CATION-TRANSPORTING ATPASE-RELATED"/>
    <property type="match status" value="1"/>
</dbReference>
<comment type="caution">
    <text evidence="24">Lacks conserved residue(s) required for the propagation of feature annotation.</text>
</comment>
<dbReference type="InterPro" id="IPR000719">
    <property type="entry name" value="Prot_kinase_dom"/>
</dbReference>
<dbReference type="GO" id="GO:0005634">
    <property type="term" value="C:nucleus"/>
    <property type="evidence" value="ECO:0007669"/>
    <property type="project" value="UniProtKB-SubCell"/>
</dbReference>
<dbReference type="GO" id="GO:0030026">
    <property type="term" value="P:intracellular manganese ion homeostasis"/>
    <property type="evidence" value="ECO:0007669"/>
    <property type="project" value="EnsemblFungi"/>
</dbReference>
<evidence type="ECO:0000256" key="12">
    <source>
        <dbReference type="ARBA" id="ARBA00022840"/>
    </source>
</evidence>
<evidence type="ECO:0000256" key="7">
    <source>
        <dbReference type="ARBA" id="ARBA00022679"/>
    </source>
</evidence>
<keyword evidence="10 23" id="KW-0547">Nucleotide-binding</keyword>
<dbReference type="FunFam" id="1.10.510.10:FF:000562">
    <property type="entry name" value="Serine/threonine-protein kinase bur1"/>
    <property type="match status" value="1"/>
</dbReference>
<dbReference type="FunFam" id="3.40.50.1000:FF:000068">
    <property type="entry name" value="Cation-transporting ATPase"/>
    <property type="match status" value="1"/>
</dbReference>
<dbReference type="Gene3D" id="3.40.1110.10">
    <property type="entry name" value="Calcium-transporting ATPase, cytoplasmic domain N"/>
    <property type="match status" value="1"/>
</dbReference>
<evidence type="ECO:0000256" key="13">
    <source>
        <dbReference type="ARBA" id="ARBA00022842"/>
    </source>
</evidence>